<evidence type="ECO:0000313" key="3">
    <source>
        <dbReference type="Proteomes" id="UP000499080"/>
    </source>
</evidence>
<sequence length="100" mass="10863">MTASSFTLRLDFRQALIFESIDVNLRSYGLSFYELCPRFVLFPIVGTGRIDVACGLVSASAVSSVMAVNSSHLKGKGSGQTASVYPFTRALTRYFQSNAP</sequence>
<name>A0A4Y2DHD8_ARAVE</name>
<dbReference type="AlphaFoldDB" id="A0A4Y2DHD8"/>
<reference evidence="1 3" key="1">
    <citation type="journal article" date="2019" name="Sci. Rep.">
        <title>Orb-weaving spider Araneus ventricosus genome elucidates the spidroin gene catalogue.</title>
        <authorList>
            <person name="Kono N."/>
            <person name="Nakamura H."/>
            <person name="Ohtoshi R."/>
            <person name="Moran D.A.P."/>
            <person name="Shinohara A."/>
            <person name="Yoshida Y."/>
            <person name="Fujiwara M."/>
            <person name="Mori M."/>
            <person name="Tomita M."/>
            <person name="Arakawa K."/>
        </authorList>
    </citation>
    <scope>NUCLEOTIDE SEQUENCE [LARGE SCALE GENOMIC DNA]</scope>
</reference>
<accession>A0A4Y2DHD8</accession>
<protein>
    <submittedName>
        <fullName evidence="1">Uncharacterized protein</fullName>
    </submittedName>
</protein>
<proteinExistence type="predicted"/>
<keyword evidence="3" id="KW-1185">Reference proteome</keyword>
<evidence type="ECO:0000313" key="2">
    <source>
        <dbReference type="EMBL" id="GBM15364.1"/>
    </source>
</evidence>
<evidence type="ECO:0000313" key="1">
    <source>
        <dbReference type="EMBL" id="GBM15274.1"/>
    </source>
</evidence>
<organism evidence="1 3">
    <name type="scientific">Araneus ventricosus</name>
    <name type="common">Orbweaver spider</name>
    <name type="synonym">Epeira ventricosa</name>
    <dbReference type="NCBI Taxonomy" id="182803"/>
    <lineage>
        <taxon>Eukaryota</taxon>
        <taxon>Metazoa</taxon>
        <taxon>Ecdysozoa</taxon>
        <taxon>Arthropoda</taxon>
        <taxon>Chelicerata</taxon>
        <taxon>Arachnida</taxon>
        <taxon>Araneae</taxon>
        <taxon>Araneomorphae</taxon>
        <taxon>Entelegynae</taxon>
        <taxon>Araneoidea</taxon>
        <taxon>Araneidae</taxon>
        <taxon>Araneus</taxon>
    </lineage>
</organism>
<dbReference type="EMBL" id="BGPR01242736">
    <property type="protein sequence ID" value="GBM15364.1"/>
    <property type="molecule type" value="Genomic_DNA"/>
</dbReference>
<comment type="caution">
    <text evidence="1">The sequence shown here is derived from an EMBL/GenBank/DDBJ whole genome shotgun (WGS) entry which is preliminary data.</text>
</comment>
<dbReference type="Proteomes" id="UP000499080">
    <property type="component" value="Unassembled WGS sequence"/>
</dbReference>
<dbReference type="EMBL" id="BGPR01242705">
    <property type="protein sequence ID" value="GBM15274.1"/>
    <property type="molecule type" value="Genomic_DNA"/>
</dbReference>
<gene>
    <name evidence="2" type="ORF">AVEN_155547_1</name>
    <name evidence="1" type="ORF">AVEN_38613_1</name>
</gene>